<dbReference type="InterPro" id="IPR024344">
    <property type="entry name" value="MDMPI_metal-binding"/>
</dbReference>
<evidence type="ECO:0000313" key="2">
    <source>
        <dbReference type="EMBL" id="GAA2628797.1"/>
    </source>
</evidence>
<dbReference type="SUPFAM" id="SSF109854">
    <property type="entry name" value="DinB/YfiT-like putative metalloenzymes"/>
    <property type="match status" value="1"/>
</dbReference>
<dbReference type="NCBIfam" id="TIGR03086">
    <property type="entry name" value="TIGR03086 family metal-binding protein"/>
    <property type="match status" value="1"/>
</dbReference>
<name>A0ABP6CY65_9ACTN</name>
<proteinExistence type="predicted"/>
<accession>A0ABP6CY65</accession>
<feature type="domain" description="Mycothiol-dependent maleylpyruvate isomerase metal-binding" evidence="1">
    <location>
        <begin position="10"/>
        <end position="139"/>
    </location>
</feature>
<dbReference type="Gene3D" id="1.20.120.450">
    <property type="entry name" value="dinb family like domain"/>
    <property type="match status" value="1"/>
</dbReference>
<dbReference type="InterPro" id="IPR034660">
    <property type="entry name" value="DinB/YfiT-like"/>
</dbReference>
<dbReference type="InterPro" id="IPR017517">
    <property type="entry name" value="Maleyloyr_isom"/>
</dbReference>
<evidence type="ECO:0000259" key="1">
    <source>
        <dbReference type="Pfam" id="PF11716"/>
    </source>
</evidence>
<dbReference type="Proteomes" id="UP001501509">
    <property type="component" value="Unassembled WGS sequence"/>
</dbReference>
<sequence>MTMSAQAERFRRAADGFQARIAAVPADRWNAPSPCPAWTARDVAVHVIHEARRVVATVRGARPAELHGIGLAEMGTLPATAPDADLAAAWEEISAALTAAIDDPACHTAKMPTPVGEVPFTDVIEVLPEDVLIHTWDLARATGGDERLDPGLVAHVHEHLKPMDEALRQPWAFGPKTPVPDGADPQTEFLCFVGRNPN</sequence>
<protein>
    <submittedName>
        <fullName evidence="2">TIGR03086 family metal-binding protein</fullName>
    </submittedName>
</protein>
<organism evidence="2 3">
    <name type="scientific">Actinomadura fulvescens</name>
    <dbReference type="NCBI Taxonomy" id="46160"/>
    <lineage>
        <taxon>Bacteria</taxon>
        <taxon>Bacillati</taxon>
        <taxon>Actinomycetota</taxon>
        <taxon>Actinomycetes</taxon>
        <taxon>Streptosporangiales</taxon>
        <taxon>Thermomonosporaceae</taxon>
        <taxon>Actinomadura</taxon>
    </lineage>
</organism>
<comment type="caution">
    <text evidence="2">The sequence shown here is derived from an EMBL/GenBank/DDBJ whole genome shotgun (WGS) entry which is preliminary data.</text>
</comment>
<dbReference type="EMBL" id="BAAATD010000014">
    <property type="protein sequence ID" value="GAA2628797.1"/>
    <property type="molecule type" value="Genomic_DNA"/>
</dbReference>
<dbReference type="Pfam" id="PF11716">
    <property type="entry name" value="MDMPI_N"/>
    <property type="match status" value="1"/>
</dbReference>
<dbReference type="NCBIfam" id="TIGR03083">
    <property type="entry name" value="maleylpyruvate isomerase family mycothiol-dependent enzyme"/>
    <property type="match status" value="1"/>
</dbReference>
<reference evidence="3" key="1">
    <citation type="journal article" date="2019" name="Int. J. Syst. Evol. Microbiol.">
        <title>The Global Catalogue of Microorganisms (GCM) 10K type strain sequencing project: providing services to taxonomists for standard genome sequencing and annotation.</title>
        <authorList>
            <consortium name="The Broad Institute Genomics Platform"/>
            <consortium name="The Broad Institute Genome Sequencing Center for Infectious Disease"/>
            <person name="Wu L."/>
            <person name="Ma J."/>
        </authorList>
    </citation>
    <scope>NUCLEOTIDE SEQUENCE [LARGE SCALE GENOMIC DNA]</scope>
    <source>
        <strain evidence="3">JCM 6833</strain>
    </source>
</reference>
<keyword evidence="3" id="KW-1185">Reference proteome</keyword>
<gene>
    <name evidence="2" type="ORF">GCM10010411_77770</name>
</gene>
<dbReference type="InterPro" id="IPR017520">
    <property type="entry name" value="CHP03086"/>
</dbReference>
<evidence type="ECO:0000313" key="3">
    <source>
        <dbReference type="Proteomes" id="UP001501509"/>
    </source>
</evidence>